<gene>
    <name evidence="1" type="ORF">C8N30_2663</name>
</gene>
<accession>A0A420DH89</accession>
<organism evidence="1 2">
    <name type="scientific">Sulfitobacter guttiformis</name>
    <dbReference type="NCBI Taxonomy" id="74349"/>
    <lineage>
        <taxon>Bacteria</taxon>
        <taxon>Pseudomonadati</taxon>
        <taxon>Pseudomonadota</taxon>
        <taxon>Alphaproteobacteria</taxon>
        <taxon>Rhodobacterales</taxon>
        <taxon>Roseobacteraceae</taxon>
        <taxon>Sulfitobacter</taxon>
    </lineage>
</organism>
<evidence type="ECO:0000313" key="1">
    <source>
        <dbReference type="EMBL" id="RKE93586.1"/>
    </source>
</evidence>
<dbReference type="Proteomes" id="UP000284407">
    <property type="component" value="Unassembled WGS sequence"/>
</dbReference>
<name>A0A420DH89_9RHOB</name>
<comment type="caution">
    <text evidence="1">The sequence shown here is derived from an EMBL/GenBank/DDBJ whole genome shotgun (WGS) entry which is preliminary data.</text>
</comment>
<dbReference type="STRING" id="1443111.Z949_1865"/>
<dbReference type="AlphaFoldDB" id="A0A420DH89"/>
<dbReference type="RefSeq" id="WP_025062365.1">
    <property type="nucleotide sequence ID" value="NZ_RAQK01000002.1"/>
</dbReference>
<protein>
    <submittedName>
        <fullName evidence="1">Uncharacterized protein</fullName>
    </submittedName>
</protein>
<dbReference type="EMBL" id="RAQK01000002">
    <property type="protein sequence ID" value="RKE93586.1"/>
    <property type="molecule type" value="Genomic_DNA"/>
</dbReference>
<evidence type="ECO:0000313" key="2">
    <source>
        <dbReference type="Proteomes" id="UP000284407"/>
    </source>
</evidence>
<keyword evidence="2" id="KW-1185">Reference proteome</keyword>
<sequence>MTHDIQLLRQSVRDGIISYMFDSPAGPLMDSGIKGTFTTKEAIAAAVSHAKKVYDYLINCDEGPVLSQDMNPFGSYCEDMDDILNVMAKSELSSILNADLAYQDTIGRKTSLMGVLFPRSCR</sequence>
<proteinExistence type="predicted"/>
<reference evidence="1 2" key="1">
    <citation type="submission" date="2018-09" db="EMBL/GenBank/DDBJ databases">
        <title>Genomic Encyclopedia of Archaeal and Bacterial Type Strains, Phase II (KMG-II): from individual species to whole genera.</title>
        <authorList>
            <person name="Goeker M."/>
        </authorList>
    </citation>
    <scope>NUCLEOTIDE SEQUENCE [LARGE SCALE GENOMIC DNA]</scope>
    <source>
        <strain evidence="1 2">DSM 11458</strain>
    </source>
</reference>